<dbReference type="InterPro" id="IPR012773">
    <property type="entry name" value="Ectoine_EctB"/>
</dbReference>
<comment type="function">
    <text evidence="2 12">Catalyzes reversively the conversion of L-aspartate beta-semialdehyde (ASA) to L-2,4-diaminobutyrate (DABA) by transamination with L-glutamate.</text>
</comment>
<proteinExistence type="inferred from homology"/>
<dbReference type="GO" id="GO:0019491">
    <property type="term" value="P:ectoine biosynthetic process"/>
    <property type="evidence" value="ECO:0007669"/>
    <property type="project" value="UniProtKB-UniPathway"/>
</dbReference>
<comment type="cofactor">
    <cofactor evidence="1 12">
        <name>pyridoxal 5'-phosphate</name>
        <dbReference type="ChEBI" id="CHEBI:597326"/>
    </cofactor>
</comment>
<dbReference type="Proteomes" id="UP000199700">
    <property type="component" value="Chromosome"/>
</dbReference>
<dbReference type="PANTHER" id="PTHR43552:SF2">
    <property type="entry name" value="DIAMINOBUTYRATE--2-OXOGLUTARATE TRANSAMINASE"/>
    <property type="match status" value="1"/>
</dbReference>
<comment type="similarity">
    <text evidence="4 11">Belongs to the class-III pyridoxal-phosphate-dependent aminotransferase family.</text>
</comment>
<accession>A0A1H1Q5Y2</accession>
<dbReference type="GO" id="GO:0030170">
    <property type="term" value="F:pyridoxal phosphate binding"/>
    <property type="evidence" value="ECO:0007669"/>
    <property type="project" value="InterPro"/>
</dbReference>
<dbReference type="InterPro" id="IPR015422">
    <property type="entry name" value="PyrdxlP-dep_Trfase_small"/>
</dbReference>
<dbReference type="InterPro" id="IPR015421">
    <property type="entry name" value="PyrdxlP-dep_Trfase_major"/>
</dbReference>
<dbReference type="Pfam" id="PF00202">
    <property type="entry name" value="Aminotran_3"/>
    <property type="match status" value="1"/>
</dbReference>
<dbReference type="EC" id="2.6.1.76" evidence="5 12"/>
<feature type="compositionally biased region" description="Basic and acidic residues" evidence="13">
    <location>
        <begin position="32"/>
        <end position="54"/>
    </location>
</feature>
<evidence type="ECO:0000256" key="6">
    <source>
        <dbReference type="ARBA" id="ARBA00014798"/>
    </source>
</evidence>
<evidence type="ECO:0000256" key="1">
    <source>
        <dbReference type="ARBA" id="ARBA00001933"/>
    </source>
</evidence>
<dbReference type="GO" id="GO:0045303">
    <property type="term" value="F:diaminobutyrate-2-oxoglutarate transaminase activity"/>
    <property type="evidence" value="ECO:0007669"/>
    <property type="project" value="UniProtKB-EC"/>
</dbReference>
<dbReference type="PANTHER" id="PTHR43552">
    <property type="entry name" value="DIAMINOBUTYRATE--2-OXOGLUTARATE AMINOTRANSFERASE"/>
    <property type="match status" value="1"/>
</dbReference>
<dbReference type="CDD" id="cd00610">
    <property type="entry name" value="OAT_like"/>
    <property type="match status" value="1"/>
</dbReference>
<dbReference type="SUPFAM" id="SSF53383">
    <property type="entry name" value="PLP-dependent transferases"/>
    <property type="match status" value="1"/>
</dbReference>
<evidence type="ECO:0000256" key="10">
    <source>
        <dbReference type="ARBA" id="ARBA00049111"/>
    </source>
</evidence>
<evidence type="ECO:0000256" key="3">
    <source>
        <dbReference type="ARBA" id="ARBA00004946"/>
    </source>
</evidence>
<dbReference type="NCBIfam" id="NF006733">
    <property type="entry name" value="PRK09264.1"/>
    <property type="match status" value="1"/>
</dbReference>
<feature type="region of interest" description="Disordered" evidence="13">
    <location>
        <begin position="29"/>
        <end position="54"/>
    </location>
</feature>
<evidence type="ECO:0000256" key="8">
    <source>
        <dbReference type="ARBA" id="ARBA00022679"/>
    </source>
</evidence>
<evidence type="ECO:0000256" key="5">
    <source>
        <dbReference type="ARBA" id="ARBA00013155"/>
    </source>
</evidence>
<dbReference type="NCBIfam" id="TIGR00709">
    <property type="entry name" value="dat"/>
    <property type="match status" value="1"/>
</dbReference>
<organism evidence="14 15">
    <name type="scientific">Brevibacterium sandarakinum</name>
    <dbReference type="NCBI Taxonomy" id="629680"/>
    <lineage>
        <taxon>Bacteria</taxon>
        <taxon>Bacillati</taxon>
        <taxon>Actinomycetota</taxon>
        <taxon>Actinomycetes</taxon>
        <taxon>Micrococcales</taxon>
        <taxon>Brevibacteriaceae</taxon>
        <taxon>Brevibacterium</taxon>
    </lineage>
</organism>
<evidence type="ECO:0000256" key="13">
    <source>
        <dbReference type="SAM" id="MobiDB-lite"/>
    </source>
</evidence>
<dbReference type="Gene3D" id="3.40.640.10">
    <property type="entry name" value="Type I PLP-dependent aspartate aminotransferase-like (Major domain)"/>
    <property type="match status" value="1"/>
</dbReference>
<dbReference type="NCBIfam" id="TIGR02407">
    <property type="entry name" value="ectoine_ectB"/>
    <property type="match status" value="1"/>
</dbReference>
<dbReference type="InterPro" id="IPR015424">
    <property type="entry name" value="PyrdxlP-dep_Trfase"/>
</dbReference>
<dbReference type="Gene3D" id="3.90.1150.10">
    <property type="entry name" value="Aspartate Aminotransferase, domain 1"/>
    <property type="match status" value="1"/>
</dbReference>
<name>A0A1H1Q5Y2_BRESA</name>
<dbReference type="InterPro" id="IPR049704">
    <property type="entry name" value="Aminotrans_3_PPA_site"/>
</dbReference>
<keyword evidence="8 12" id="KW-0808">Transferase</keyword>
<keyword evidence="7 12" id="KW-0032">Aminotransferase</keyword>
<gene>
    <name evidence="14" type="ORF">SAMN04489751_1439</name>
</gene>
<dbReference type="PIRSF" id="PIRSF000521">
    <property type="entry name" value="Transaminase_4ab_Lys_Orn"/>
    <property type="match status" value="1"/>
</dbReference>
<evidence type="ECO:0000256" key="4">
    <source>
        <dbReference type="ARBA" id="ARBA00008954"/>
    </source>
</evidence>
<evidence type="ECO:0000256" key="7">
    <source>
        <dbReference type="ARBA" id="ARBA00022576"/>
    </source>
</evidence>
<keyword evidence="15" id="KW-1185">Reference proteome</keyword>
<dbReference type="STRING" id="629680.SAMN04489751_1439"/>
<dbReference type="GO" id="GO:0047307">
    <property type="term" value="F:diaminobutyrate-pyruvate transaminase activity"/>
    <property type="evidence" value="ECO:0007669"/>
    <property type="project" value="InterPro"/>
</dbReference>
<evidence type="ECO:0000313" key="15">
    <source>
        <dbReference type="Proteomes" id="UP000199700"/>
    </source>
</evidence>
<comment type="pathway">
    <text evidence="3 12">Amine and polyamine biosynthesis; ectoine biosynthesis; L-ectoine from L-aspartate 4-semialdehyde: step 1/3.</text>
</comment>
<dbReference type="InterPro" id="IPR005814">
    <property type="entry name" value="Aminotrans_3"/>
</dbReference>
<dbReference type="InterPro" id="IPR004637">
    <property type="entry name" value="Dat"/>
</dbReference>
<evidence type="ECO:0000313" key="14">
    <source>
        <dbReference type="EMBL" id="SDS18902.1"/>
    </source>
</evidence>
<dbReference type="EMBL" id="LT629739">
    <property type="protein sequence ID" value="SDS18902.1"/>
    <property type="molecule type" value="Genomic_DNA"/>
</dbReference>
<comment type="catalytic activity">
    <reaction evidence="10 12">
        <text>L-2,4-diaminobutanoate + 2-oxoglutarate = L-aspartate 4-semialdehyde + L-glutamate</text>
        <dbReference type="Rhea" id="RHEA:11160"/>
        <dbReference type="ChEBI" id="CHEBI:16810"/>
        <dbReference type="ChEBI" id="CHEBI:29985"/>
        <dbReference type="ChEBI" id="CHEBI:58761"/>
        <dbReference type="ChEBI" id="CHEBI:537519"/>
        <dbReference type="EC" id="2.6.1.76"/>
    </reaction>
</comment>
<dbReference type="PROSITE" id="PS00600">
    <property type="entry name" value="AA_TRANSFER_CLASS_3"/>
    <property type="match status" value="1"/>
</dbReference>
<protein>
    <recommendedName>
        <fullName evidence="6 12">Diaminobutyrate--2-oxoglutarate transaminase</fullName>
        <ecNumber evidence="5 12">2.6.1.76</ecNumber>
    </recommendedName>
    <alternativeName>
        <fullName evidence="12">DABA aminotransferase</fullName>
    </alternativeName>
</protein>
<keyword evidence="9 11" id="KW-0663">Pyridoxal phosphate</keyword>
<evidence type="ECO:0000256" key="12">
    <source>
        <dbReference type="RuleBase" id="RU365034"/>
    </source>
</evidence>
<evidence type="ECO:0000256" key="2">
    <source>
        <dbReference type="ARBA" id="ARBA00002189"/>
    </source>
</evidence>
<evidence type="ECO:0000256" key="9">
    <source>
        <dbReference type="ARBA" id="ARBA00022898"/>
    </source>
</evidence>
<dbReference type="UniPathway" id="UPA00067">
    <property type="reaction ID" value="UER00121"/>
</dbReference>
<evidence type="ECO:0000256" key="11">
    <source>
        <dbReference type="RuleBase" id="RU003560"/>
    </source>
</evidence>
<dbReference type="AlphaFoldDB" id="A0A1H1Q5Y2"/>
<sequence length="471" mass="51477">MVPSKDADWRLPYPKLIGRGHRLKRLLTRQAHPPEVERTQEMTDTPKTDKPDIFDTRESEVRGYSRSWPATFAKAYGAKQWGEDGKEFIDFFSGAGALNYGHNNPVVMNPLVEYLQSGAVLHSLDMKTPAKREFLETFQDLILKPRGLDYTVMFPGPTGTNTVEAALKLARKVTGRQHMLSFTNAFHGMTLGSLSVTGNSMKREGAGIPLTNSSKIPYDDYFDGETQDFLWLEKVLEDSGSGVDKPAAVIVETVQGEGGLRAARAEWLRELSKLTKKHDILLIVDDVQAGCGRTGSFFSFEDAGIEPDIVCLSKSISGSGLPMALTLFRPELDVWEAGEHNGTFRGNNPAFVTATAAIKNFWADNTFQNELADTIAALHQRLDSIVEKAEGASIRGRGLLAGLHFEDDEVAGKVAAEAFDNGLLLETSGPKDEVTKIMPPLTISSHDLEQGLDIIEAAVLKFAPAAEPAAV</sequence>
<reference evidence="14" key="1">
    <citation type="submission" date="2016-10" db="EMBL/GenBank/DDBJ databases">
        <authorList>
            <person name="Varghese N."/>
            <person name="Submissions S."/>
        </authorList>
    </citation>
    <scope>NUCLEOTIDE SEQUENCE [LARGE SCALE GENOMIC DNA]</scope>
    <source>
        <strain evidence="14">DSM 22082</strain>
    </source>
</reference>